<feature type="signal peptide" evidence="7">
    <location>
        <begin position="1"/>
        <end position="18"/>
    </location>
</feature>
<dbReference type="OrthoDB" id="70398at2759"/>
<reference evidence="9" key="1">
    <citation type="journal article" date="2022" name="Front. Genet.">
        <title>Chromosome-Scale Assembly of the Dendrobium nobile Genome Provides Insights Into the Molecular Mechanism of the Biosynthesis of the Medicinal Active Ingredient of Dendrobium.</title>
        <authorList>
            <person name="Xu Q."/>
            <person name="Niu S.-C."/>
            <person name="Li K.-L."/>
            <person name="Zheng P.-J."/>
            <person name="Zhang X.-J."/>
            <person name="Jia Y."/>
            <person name="Liu Y."/>
            <person name="Niu Y.-X."/>
            <person name="Yu L.-H."/>
            <person name="Chen D.-F."/>
            <person name="Zhang G.-Q."/>
        </authorList>
    </citation>
    <scope>NUCLEOTIDE SEQUENCE</scope>
    <source>
        <tissue evidence="9">Leaf</tissue>
    </source>
</reference>
<protein>
    <recommendedName>
        <fullName evidence="8">ABC-2 type transporter transmembrane domain-containing protein</fullName>
    </recommendedName>
</protein>
<evidence type="ECO:0000313" key="10">
    <source>
        <dbReference type="Proteomes" id="UP000829196"/>
    </source>
</evidence>
<dbReference type="SMR" id="A0A8T3B138"/>
<evidence type="ECO:0000256" key="1">
    <source>
        <dbReference type="ARBA" id="ARBA00004141"/>
    </source>
</evidence>
<sequence length="218" mass="25327">MGSMFGAVLFMGVSYSTAVQPIVAIERTVFYRERSAGMYSAFPYAFGQVVVEQPYILVQSVIYCIIVYSMIGFEWTTTKFLWYIFFTYFTLLYYTYYGMLAVSLTPNDTIAAIVSSFFYGMWNLFSGFVVPKKALPIWWSWYYWICPVSWTLYGLLVSQYGNDNNLLDTKQTVAEFLNSYFGYKYDFLGVVAIVVVFFAILFAFLFGFAIKFVNFQNR</sequence>
<organism evidence="9 10">
    <name type="scientific">Dendrobium nobile</name>
    <name type="common">Orchid</name>
    <dbReference type="NCBI Taxonomy" id="94219"/>
    <lineage>
        <taxon>Eukaryota</taxon>
        <taxon>Viridiplantae</taxon>
        <taxon>Streptophyta</taxon>
        <taxon>Embryophyta</taxon>
        <taxon>Tracheophyta</taxon>
        <taxon>Spermatophyta</taxon>
        <taxon>Magnoliopsida</taxon>
        <taxon>Liliopsida</taxon>
        <taxon>Asparagales</taxon>
        <taxon>Orchidaceae</taxon>
        <taxon>Epidendroideae</taxon>
        <taxon>Malaxideae</taxon>
        <taxon>Dendrobiinae</taxon>
        <taxon>Dendrobium</taxon>
    </lineage>
</organism>
<dbReference type="GO" id="GO:0005886">
    <property type="term" value="C:plasma membrane"/>
    <property type="evidence" value="ECO:0007669"/>
    <property type="project" value="UniProtKB-ARBA"/>
</dbReference>
<evidence type="ECO:0000256" key="6">
    <source>
        <dbReference type="SAM" id="Phobius"/>
    </source>
</evidence>
<feature type="domain" description="ABC-2 type transporter transmembrane" evidence="8">
    <location>
        <begin position="1"/>
        <end position="160"/>
    </location>
</feature>
<keyword evidence="2" id="KW-0813">Transport</keyword>
<dbReference type="EMBL" id="JAGYWB010000012">
    <property type="protein sequence ID" value="KAI0502526.1"/>
    <property type="molecule type" value="Genomic_DNA"/>
</dbReference>
<evidence type="ECO:0000256" key="4">
    <source>
        <dbReference type="ARBA" id="ARBA00022989"/>
    </source>
</evidence>
<name>A0A8T3B138_DENNO</name>
<evidence type="ECO:0000313" key="9">
    <source>
        <dbReference type="EMBL" id="KAI0502526.1"/>
    </source>
</evidence>
<dbReference type="PANTHER" id="PTHR19241">
    <property type="entry name" value="ATP-BINDING CASSETTE TRANSPORTER"/>
    <property type="match status" value="1"/>
</dbReference>
<keyword evidence="7" id="KW-0732">Signal</keyword>
<dbReference type="Proteomes" id="UP000829196">
    <property type="component" value="Unassembled WGS sequence"/>
</dbReference>
<evidence type="ECO:0000259" key="8">
    <source>
        <dbReference type="Pfam" id="PF01061"/>
    </source>
</evidence>
<dbReference type="GO" id="GO:0140359">
    <property type="term" value="F:ABC-type transporter activity"/>
    <property type="evidence" value="ECO:0007669"/>
    <property type="project" value="InterPro"/>
</dbReference>
<feature type="transmembrane region" description="Helical" evidence="6">
    <location>
        <begin position="55"/>
        <end position="73"/>
    </location>
</feature>
<keyword evidence="10" id="KW-1185">Reference proteome</keyword>
<evidence type="ECO:0000256" key="7">
    <source>
        <dbReference type="SAM" id="SignalP"/>
    </source>
</evidence>
<feature type="transmembrane region" description="Helical" evidence="6">
    <location>
        <begin position="141"/>
        <end position="161"/>
    </location>
</feature>
<comment type="caution">
    <text evidence="9">The sequence shown here is derived from an EMBL/GenBank/DDBJ whole genome shotgun (WGS) entry which is preliminary data.</text>
</comment>
<feature type="transmembrane region" description="Helical" evidence="6">
    <location>
        <begin position="80"/>
        <end position="97"/>
    </location>
</feature>
<accession>A0A8T3B138</accession>
<comment type="subcellular location">
    <subcellularLocation>
        <location evidence="1">Membrane</location>
        <topology evidence="1">Multi-pass membrane protein</topology>
    </subcellularLocation>
</comment>
<feature type="chain" id="PRO_5035731534" description="ABC-2 type transporter transmembrane domain-containing protein" evidence="7">
    <location>
        <begin position="19"/>
        <end position="218"/>
    </location>
</feature>
<feature type="transmembrane region" description="Helical" evidence="6">
    <location>
        <begin position="109"/>
        <end position="129"/>
    </location>
</feature>
<keyword evidence="4 6" id="KW-1133">Transmembrane helix</keyword>
<gene>
    <name evidence="9" type="ORF">KFK09_017479</name>
</gene>
<evidence type="ECO:0000256" key="3">
    <source>
        <dbReference type="ARBA" id="ARBA00022692"/>
    </source>
</evidence>
<evidence type="ECO:0000256" key="5">
    <source>
        <dbReference type="ARBA" id="ARBA00023136"/>
    </source>
</evidence>
<dbReference type="InterPro" id="IPR013525">
    <property type="entry name" value="ABC2_TM"/>
</dbReference>
<keyword evidence="3 6" id="KW-0812">Transmembrane</keyword>
<dbReference type="AlphaFoldDB" id="A0A8T3B138"/>
<keyword evidence="5 6" id="KW-0472">Membrane</keyword>
<dbReference type="Pfam" id="PF01061">
    <property type="entry name" value="ABC2_membrane"/>
    <property type="match status" value="1"/>
</dbReference>
<proteinExistence type="predicted"/>
<evidence type="ECO:0000256" key="2">
    <source>
        <dbReference type="ARBA" id="ARBA00022448"/>
    </source>
</evidence>
<feature type="transmembrane region" description="Helical" evidence="6">
    <location>
        <begin position="187"/>
        <end position="210"/>
    </location>
</feature>